<gene>
    <name evidence="2" type="ORF">BDZ90DRAFT_254037</name>
</gene>
<reference evidence="2 3" key="1">
    <citation type="journal article" date="2018" name="Mol. Biol. Evol.">
        <title>Broad Genomic Sampling Reveals a Smut Pathogenic Ancestry of the Fungal Clade Ustilaginomycotina.</title>
        <authorList>
            <person name="Kijpornyongpan T."/>
            <person name="Mondo S.J."/>
            <person name="Barry K."/>
            <person name="Sandor L."/>
            <person name="Lee J."/>
            <person name="Lipzen A."/>
            <person name="Pangilinan J."/>
            <person name="LaButti K."/>
            <person name="Hainaut M."/>
            <person name="Henrissat B."/>
            <person name="Grigoriev I.V."/>
            <person name="Spatafora J.W."/>
            <person name="Aime M.C."/>
        </authorList>
    </citation>
    <scope>NUCLEOTIDE SEQUENCE [LARGE SCALE GENOMIC DNA]</scope>
    <source>
        <strain evidence="2 3">MCA 5214</strain>
    </source>
</reference>
<proteinExistence type="predicted"/>
<dbReference type="AlphaFoldDB" id="A0A316UU18"/>
<feature type="region of interest" description="Disordered" evidence="1">
    <location>
        <begin position="1"/>
        <end position="163"/>
    </location>
</feature>
<evidence type="ECO:0000313" key="3">
    <source>
        <dbReference type="Proteomes" id="UP000245884"/>
    </source>
</evidence>
<feature type="compositionally biased region" description="Basic residues" evidence="1">
    <location>
        <begin position="33"/>
        <end position="45"/>
    </location>
</feature>
<sequence>SSPLFPSRRSPPEPTSHSHRRRPSLSPPPSTSRRSRCPRPCRRHSLTLLNSSPNKDTQCERESARPPSTHQRGKRQRQRRKQFSVRASRLARTTPPTSSSSSSSKAHGDASAPPSASCVLNKSKRTTSVRSQCRFSYRATSSSPSIGRVTSRRRAIKSCSLQP</sequence>
<feature type="compositionally biased region" description="Polar residues" evidence="1">
    <location>
        <begin position="47"/>
        <end position="56"/>
    </location>
</feature>
<evidence type="ECO:0000313" key="2">
    <source>
        <dbReference type="EMBL" id="PWN26595.1"/>
    </source>
</evidence>
<dbReference type="EMBL" id="KZ819671">
    <property type="protein sequence ID" value="PWN26595.1"/>
    <property type="molecule type" value="Genomic_DNA"/>
</dbReference>
<dbReference type="Proteomes" id="UP000245884">
    <property type="component" value="Unassembled WGS sequence"/>
</dbReference>
<protein>
    <submittedName>
        <fullName evidence="2">Uncharacterized protein</fullName>
    </submittedName>
</protein>
<feature type="compositionally biased region" description="Low complexity" evidence="1">
    <location>
        <begin position="93"/>
        <end position="104"/>
    </location>
</feature>
<feature type="compositionally biased region" description="Polar residues" evidence="1">
    <location>
        <begin position="128"/>
        <end position="145"/>
    </location>
</feature>
<keyword evidence="3" id="KW-1185">Reference proteome</keyword>
<organism evidence="2 3">
    <name type="scientific">Jaminaea rosea</name>
    <dbReference type="NCBI Taxonomy" id="1569628"/>
    <lineage>
        <taxon>Eukaryota</taxon>
        <taxon>Fungi</taxon>
        <taxon>Dikarya</taxon>
        <taxon>Basidiomycota</taxon>
        <taxon>Ustilaginomycotina</taxon>
        <taxon>Exobasidiomycetes</taxon>
        <taxon>Microstromatales</taxon>
        <taxon>Microstromatales incertae sedis</taxon>
        <taxon>Jaminaea</taxon>
    </lineage>
</organism>
<dbReference type="RefSeq" id="XP_025361207.1">
    <property type="nucleotide sequence ID" value="XM_025507815.1"/>
</dbReference>
<accession>A0A316UU18</accession>
<feature type="compositionally biased region" description="Basic residues" evidence="1">
    <location>
        <begin position="71"/>
        <end position="83"/>
    </location>
</feature>
<feature type="non-terminal residue" evidence="2">
    <location>
        <position position="1"/>
    </location>
</feature>
<name>A0A316UU18_9BASI</name>
<evidence type="ECO:0000256" key="1">
    <source>
        <dbReference type="SAM" id="MobiDB-lite"/>
    </source>
</evidence>
<dbReference type="GeneID" id="37029638"/>
<feature type="non-terminal residue" evidence="2">
    <location>
        <position position="163"/>
    </location>
</feature>